<evidence type="ECO:0008006" key="4">
    <source>
        <dbReference type="Google" id="ProtNLM"/>
    </source>
</evidence>
<dbReference type="RefSeq" id="WP_279729035.1">
    <property type="nucleotide sequence ID" value="NZ_JAOCKX010000009.1"/>
</dbReference>
<evidence type="ECO:0000313" key="3">
    <source>
        <dbReference type="Proteomes" id="UP001162318"/>
    </source>
</evidence>
<reference evidence="2" key="1">
    <citation type="submission" date="2022-09" db="EMBL/GenBank/DDBJ databases">
        <title>Intensive care unit water sources are persistently colonized with multi-drug resistant bacteria and are the site of extensive horizontal gene transfer of antibiotic resistance genes.</title>
        <authorList>
            <person name="Diorio-Toth L."/>
        </authorList>
    </citation>
    <scope>NUCLEOTIDE SEQUENCE</scope>
    <source>
        <strain evidence="2">GD03659</strain>
    </source>
</reference>
<keyword evidence="1" id="KW-0732">Signal</keyword>
<protein>
    <recommendedName>
        <fullName evidence="4">Tetratricopeptide repeat protein</fullName>
    </recommendedName>
</protein>
<proteinExistence type="predicted"/>
<dbReference type="EMBL" id="JAOCKX010000009">
    <property type="protein sequence ID" value="MDH2131203.1"/>
    <property type="molecule type" value="Genomic_DNA"/>
</dbReference>
<sequence length="177" mass="19175">MLFSARAGAFLLALAGPALLPAAAAPSPAFRTDDPHYARLYALEDKADALFESDDYALSMSQKTRDAWTALETAASHSKVQGQAHPLAGVALINLSSMDQIDGRNPDALAHADRGLALLSPFRDAYPIYWMQGLSIKGYVQVTLNQIGAGVETLAEASRYIDGYSPAPIPRRWMNRR</sequence>
<organism evidence="2 3">
    <name type="scientific">Sphingobium yanoikuyae</name>
    <name type="common">Sphingomonas yanoikuyae</name>
    <dbReference type="NCBI Taxonomy" id="13690"/>
    <lineage>
        <taxon>Bacteria</taxon>
        <taxon>Pseudomonadati</taxon>
        <taxon>Pseudomonadota</taxon>
        <taxon>Alphaproteobacteria</taxon>
        <taxon>Sphingomonadales</taxon>
        <taxon>Sphingomonadaceae</taxon>
        <taxon>Sphingobium</taxon>
    </lineage>
</organism>
<comment type="caution">
    <text evidence="2">The sequence shown here is derived from an EMBL/GenBank/DDBJ whole genome shotgun (WGS) entry which is preliminary data.</text>
</comment>
<dbReference type="Proteomes" id="UP001162318">
    <property type="component" value="Unassembled WGS sequence"/>
</dbReference>
<feature type="chain" id="PRO_5041202209" description="Tetratricopeptide repeat protein" evidence="1">
    <location>
        <begin position="25"/>
        <end position="177"/>
    </location>
</feature>
<name>A0AA43B9J2_SPHYA</name>
<evidence type="ECO:0000313" key="2">
    <source>
        <dbReference type="EMBL" id="MDH2131203.1"/>
    </source>
</evidence>
<gene>
    <name evidence="2" type="ORF">N5J77_08725</name>
</gene>
<accession>A0AA43B9J2</accession>
<dbReference type="AlphaFoldDB" id="A0AA43B9J2"/>
<feature type="signal peptide" evidence="1">
    <location>
        <begin position="1"/>
        <end position="24"/>
    </location>
</feature>
<evidence type="ECO:0000256" key="1">
    <source>
        <dbReference type="SAM" id="SignalP"/>
    </source>
</evidence>